<evidence type="ECO:0000256" key="1">
    <source>
        <dbReference type="SAM" id="Phobius"/>
    </source>
</evidence>
<evidence type="ECO:0000313" key="2">
    <source>
        <dbReference type="EMBL" id="OMG72676.1"/>
    </source>
</evidence>
<sequence>MLLVAWVLFLTGLLLFVCAVVCSIFPSAIENKKTGAVPNSGEVLLGGMLALMIGVGLAAFVVPERKVAAKAVVDQSSEAALAADAASAVKPSAAPYASLGMTPNQFRAEYNRRASSDYELAELKIGRDHGYEGYAGYDGFKQVVGPNVGITGRVNEVDGSLAELIANVAPNESGMTVKYFAVLGAMAAALDPAMSSPENLEKLTGIILRALEQRKQHKVFEHAIGKLRYSASASETTGLWLVISPR</sequence>
<organism evidence="2 3">
    <name type="scientific">Burkholderia ubonensis</name>
    <dbReference type="NCBI Taxonomy" id="101571"/>
    <lineage>
        <taxon>Bacteria</taxon>
        <taxon>Pseudomonadati</taxon>
        <taxon>Pseudomonadota</taxon>
        <taxon>Betaproteobacteria</taxon>
        <taxon>Burkholderiales</taxon>
        <taxon>Burkholderiaceae</taxon>
        <taxon>Burkholderia</taxon>
        <taxon>Burkholderia cepacia complex</taxon>
    </lineage>
</organism>
<comment type="caution">
    <text evidence="2">The sequence shown here is derived from an EMBL/GenBank/DDBJ whole genome shotgun (WGS) entry which is preliminary data.</text>
</comment>
<dbReference type="RefSeq" id="WP_076477533.1">
    <property type="nucleotide sequence ID" value="NZ_MTJZ01000014.1"/>
</dbReference>
<gene>
    <name evidence="2" type="ORF">BW685_14435</name>
</gene>
<accession>A0A1R1JBG8</accession>
<feature type="transmembrane region" description="Helical" evidence="1">
    <location>
        <begin position="43"/>
        <end position="62"/>
    </location>
</feature>
<name>A0A1R1JBG8_9BURK</name>
<dbReference type="EMBL" id="MTJZ01000014">
    <property type="protein sequence ID" value="OMG72676.1"/>
    <property type="molecule type" value="Genomic_DNA"/>
</dbReference>
<proteinExistence type="predicted"/>
<keyword evidence="1" id="KW-0812">Transmembrane</keyword>
<dbReference type="Proteomes" id="UP000187194">
    <property type="component" value="Unassembled WGS sequence"/>
</dbReference>
<evidence type="ECO:0000313" key="3">
    <source>
        <dbReference type="Proteomes" id="UP000187194"/>
    </source>
</evidence>
<reference evidence="2 3" key="1">
    <citation type="submission" date="2017-01" db="EMBL/GenBank/DDBJ databases">
        <title>Phylogeographic, genomic and meropenem susceptibility analysis of Burkholderia ubonensis.</title>
        <authorList>
            <person name="Price E.P."/>
            <person name="Sarovich D.S."/>
            <person name="Webb J.R."/>
            <person name="Hall C.M."/>
            <person name="Sahl J.W."/>
            <person name="Kaestli M."/>
            <person name="Mayo M."/>
            <person name="Harrington G."/>
            <person name="Baker A.L."/>
            <person name="Sidak-Loftis L.C."/>
            <person name="Lummis M."/>
            <person name="Schupp J.M."/>
            <person name="Gillece J.D."/>
            <person name="Tuanyok A."/>
            <person name="Warner J."/>
            <person name="Busch J.D."/>
            <person name="Keim P."/>
            <person name="Currie B.J."/>
            <person name="Wagner D.M."/>
        </authorList>
    </citation>
    <scope>NUCLEOTIDE SEQUENCE [LARGE SCALE GENOMIC DNA]</scope>
    <source>
        <strain evidence="2 3">A21</strain>
    </source>
</reference>
<dbReference type="AlphaFoldDB" id="A0A1R1JBG8"/>
<keyword evidence="1" id="KW-0472">Membrane</keyword>
<protein>
    <submittedName>
        <fullName evidence="2">Uncharacterized protein</fullName>
    </submittedName>
</protein>
<keyword evidence="1" id="KW-1133">Transmembrane helix</keyword>